<proteinExistence type="predicted"/>
<sequence>MARGDIPVPNAVRPRIATSAVVALLVHLRMLRDTTAAADTDVIEIGERILMPLYAFPDPH</sequence>
<accession>A0ABW7JHV9</accession>
<evidence type="ECO:0008006" key="3">
    <source>
        <dbReference type="Google" id="ProtNLM"/>
    </source>
</evidence>
<name>A0ABW7JHV9_9NOCA</name>
<dbReference type="EMBL" id="JBIMSO010000022">
    <property type="protein sequence ID" value="MFH5207551.1"/>
    <property type="molecule type" value="Genomic_DNA"/>
</dbReference>
<gene>
    <name evidence="1" type="ORF">ACHIPZ_04860</name>
</gene>
<evidence type="ECO:0000313" key="1">
    <source>
        <dbReference type="EMBL" id="MFH5207551.1"/>
    </source>
</evidence>
<protein>
    <recommendedName>
        <fullName evidence="3">TetR family transcriptional regulator</fullName>
    </recommendedName>
</protein>
<comment type="caution">
    <text evidence="1">The sequence shown here is derived from an EMBL/GenBank/DDBJ whole genome shotgun (WGS) entry which is preliminary data.</text>
</comment>
<evidence type="ECO:0000313" key="2">
    <source>
        <dbReference type="Proteomes" id="UP001609175"/>
    </source>
</evidence>
<dbReference type="Proteomes" id="UP001609175">
    <property type="component" value="Unassembled WGS sequence"/>
</dbReference>
<dbReference type="RefSeq" id="WP_395112945.1">
    <property type="nucleotide sequence ID" value="NZ_JBIMSO010000022.1"/>
</dbReference>
<reference evidence="1 2" key="1">
    <citation type="submission" date="2024-10" db="EMBL/GenBank/DDBJ databases">
        <authorList>
            <person name="Riesco R."/>
        </authorList>
    </citation>
    <scope>NUCLEOTIDE SEQUENCE [LARGE SCALE GENOMIC DNA]</scope>
    <source>
        <strain evidence="1 2">NCIMB 15449</strain>
    </source>
</reference>
<organism evidence="1 2">
    <name type="scientific">Antrihabitans spumae</name>
    <dbReference type="NCBI Taxonomy" id="3373370"/>
    <lineage>
        <taxon>Bacteria</taxon>
        <taxon>Bacillati</taxon>
        <taxon>Actinomycetota</taxon>
        <taxon>Actinomycetes</taxon>
        <taxon>Mycobacteriales</taxon>
        <taxon>Nocardiaceae</taxon>
        <taxon>Antrihabitans</taxon>
    </lineage>
</organism>